<evidence type="ECO:0000256" key="1">
    <source>
        <dbReference type="SAM" id="MobiDB-lite"/>
    </source>
</evidence>
<sequence>MAKGSRKRVTRYQKDQSGCMWGLISRSIFDFRHGRSSQKLLVDRKRGSRRLDGAAYATIKLESLTDSCEICNDIDGSVQCETEASDISKLSVKELMEEEMLGEQDQKIQENIANGETKLNTTGDGSHLKKNRRWMRNKMSLDLDASGFVAAEDLKAERPSHRKHKSCGSVDLNVIVEELCSRIHQKDTSCLKHVQDGERDIQSTEDPSDVEKRLWESTKVLVNHFTDGNSCSKNGKIQPSKELTDALQILNSNKDLFLKLLQDPNSQLVKHIQSSQDIQVEEGKFKVLTGSDMSQHDIGNAKQQNFWRRFKGLERNSSKRTDTSEDKNRIVVLKPGPPSSTNSGTTTPSSSLAESPQTAGDRAQIERAFSPFSFAEFKRKLKQAIRKEQHGLQSHQYSDEQPNLGNRDKKNSGETIGMNSPGRDHFFIERIPKTSVGIKKVDKTEKLKDDSALTPEQRVSNIYIEARKHLAEIVGNGDIDGADNPGKKRPRSLGRILAYSGYSSPICSPRTEGAMRLPPNGECKIGDGKASQVMQAATCSHPAQVKQETDSELCTTADKPVCGAEVPIVEPRVSDKLPRAVNFDKPFCETEVLTSEVPGESLRSLDVESLNVNDGMDISSEQFSLRPISKSELEDNSPSTFSERNLHPTSLKQDICEENEPSSSSNASIPICKVTENDEDLDSVSDATSKPSPISVLEPLFQEDDISPPGNKYSNEPIRPRQIRFGEEISPPVEQVFSCRCVNDDKYTIEFVKAVVEMSGLTWDELLRRYFLSDHLIDPSLVDEVDFLPDLLSCDFNVLFDLINEVLIEICCLNFGCLLSLAMPYVQPELKGKYIFTEIWGRVDWYLKLEGPRRTLDQIVEKDLEKPGKWLDVQFDCQSIGIQLQESILEELVKETILSFDTGVLESEISILIPTEAKESDVVNVEV</sequence>
<evidence type="ECO:0000259" key="2">
    <source>
        <dbReference type="Pfam" id="PF12552"/>
    </source>
</evidence>
<dbReference type="PANTHER" id="PTHR47212">
    <property type="entry name" value="ADHESIN-LIKE PROTEIN, PUTATIVE (DUF3741)-RELATED"/>
    <property type="match status" value="1"/>
</dbReference>
<feature type="region of interest" description="Disordered" evidence="1">
    <location>
        <begin position="627"/>
        <end position="649"/>
    </location>
</feature>
<feature type="compositionally biased region" description="Low complexity" evidence="1">
    <location>
        <begin position="339"/>
        <end position="351"/>
    </location>
</feature>
<gene>
    <name evidence="5 6" type="primary">LOC110789564</name>
</gene>
<dbReference type="AlphaFoldDB" id="A0A9R0IJ01"/>
<reference evidence="4" key="1">
    <citation type="journal article" date="2021" name="Nat. Commun.">
        <title>Genomic analyses provide insights into spinach domestication and the genetic basis of agronomic traits.</title>
        <authorList>
            <person name="Cai X."/>
            <person name="Sun X."/>
            <person name="Xu C."/>
            <person name="Sun H."/>
            <person name="Wang X."/>
            <person name="Ge C."/>
            <person name="Zhang Z."/>
            <person name="Wang Q."/>
            <person name="Fei Z."/>
            <person name="Jiao C."/>
            <person name="Wang Q."/>
        </authorList>
    </citation>
    <scope>NUCLEOTIDE SEQUENCE [LARGE SCALE GENOMIC DNA]</scope>
    <source>
        <strain evidence="4">cv. Varoflay</strain>
    </source>
</reference>
<dbReference type="Proteomes" id="UP000813463">
    <property type="component" value="Chromosome 2"/>
</dbReference>
<dbReference type="KEGG" id="soe:110789564"/>
<proteinExistence type="predicted"/>
<dbReference type="Pfam" id="PF12552">
    <property type="entry name" value="DUF3741"/>
    <property type="match status" value="1"/>
</dbReference>
<dbReference type="InterPro" id="IPR022212">
    <property type="entry name" value="DUF3741"/>
</dbReference>
<dbReference type="PANTHER" id="PTHR47212:SF4">
    <property type="entry name" value="ADHESIN-LIKE PROTEIN, PUTATIVE (DUF3741)-RELATED"/>
    <property type="match status" value="1"/>
</dbReference>
<dbReference type="RefSeq" id="XP_021849958.1">
    <property type="nucleotide sequence ID" value="XM_021994266.1"/>
</dbReference>
<keyword evidence="4" id="KW-1185">Reference proteome</keyword>
<feature type="compositionally biased region" description="Polar residues" evidence="1">
    <location>
        <begin position="391"/>
        <end position="404"/>
    </location>
</feature>
<evidence type="ECO:0000259" key="3">
    <source>
        <dbReference type="Pfam" id="PF14309"/>
    </source>
</evidence>
<feature type="domain" description="DUF4378" evidence="3">
    <location>
        <begin position="749"/>
        <end position="895"/>
    </location>
</feature>
<feature type="domain" description="DUF3741" evidence="2">
    <location>
        <begin position="224"/>
        <end position="266"/>
    </location>
</feature>
<feature type="compositionally biased region" description="Basic and acidic residues" evidence="1">
    <location>
        <begin position="312"/>
        <end position="329"/>
    </location>
</feature>
<feature type="compositionally biased region" description="Polar residues" evidence="1">
    <location>
        <begin position="636"/>
        <end position="649"/>
    </location>
</feature>
<evidence type="ECO:0000313" key="6">
    <source>
        <dbReference type="RefSeq" id="XP_021849962.1"/>
    </source>
</evidence>
<dbReference type="RefSeq" id="XP_021849962.1">
    <property type="nucleotide sequence ID" value="XM_021994270.1"/>
</dbReference>
<name>A0A9R0IJ01_SPIOL</name>
<dbReference type="GeneID" id="110789564"/>
<evidence type="ECO:0000313" key="5">
    <source>
        <dbReference type="RefSeq" id="XP_021849958.1"/>
    </source>
</evidence>
<dbReference type="InterPro" id="IPR025486">
    <property type="entry name" value="DUF4378"/>
</dbReference>
<feature type="region of interest" description="Disordered" evidence="1">
    <location>
        <begin position="386"/>
        <end position="424"/>
    </location>
</feature>
<protein>
    <submittedName>
        <fullName evidence="5 6">Uncharacterized protein LOC110789564</fullName>
    </submittedName>
</protein>
<organism evidence="4 6">
    <name type="scientific">Spinacia oleracea</name>
    <name type="common">Spinach</name>
    <dbReference type="NCBI Taxonomy" id="3562"/>
    <lineage>
        <taxon>Eukaryota</taxon>
        <taxon>Viridiplantae</taxon>
        <taxon>Streptophyta</taxon>
        <taxon>Embryophyta</taxon>
        <taxon>Tracheophyta</taxon>
        <taxon>Spermatophyta</taxon>
        <taxon>Magnoliopsida</taxon>
        <taxon>eudicotyledons</taxon>
        <taxon>Gunneridae</taxon>
        <taxon>Pentapetalae</taxon>
        <taxon>Caryophyllales</taxon>
        <taxon>Chenopodiaceae</taxon>
        <taxon>Chenopodioideae</taxon>
        <taxon>Anserineae</taxon>
        <taxon>Spinacia</taxon>
    </lineage>
</organism>
<dbReference type="OrthoDB" id="770239at2759"/>
<reference evidence="5 6" key="2">
    <citation type="submission" date="2025-04" db="UniProtKB">
        <authorList>
            <consortium name="RefSeq"/>
        </authorList>
    </citation>
    <scope>IDENTIFICATION</scope>
</reference>
<accession>A0A9R0IJ01</accession>
<evidence type="ECO:0000313" key="4">
    <source>
        <dbReference type="Proteomes" id="UP000813463"/>
    </source>
</evidence>
<dbReference type="Pfam" id="PF14309">
    <property type="entry name" value="DUF4378"/>
    <property type="match status" value="1"/>
</dbReference>
<feature type="region of interest" description="Disordered" evidence="1">
    <location>
        <begin position="312"/>
        <end position="362"/>
    </location>
</feature>